<keyword evidence="2" id="KW-1185">Reference proteome</keyword>
<dbReference type="GeneID" id="55822642"/>
<reference evidence="1 2" key="1">
    <citation type="submission" date="2020-06" db="EMBL/GenBank/DDBJ databases">
        <title>Methanolobus halotolerans sp. nov., isolated from a saline lake Tus in Siberia.</title>
        <authorList>
            <person name="Shen Y."/>
            <person name="Chen S.-C."/>
            <person name="Lai M.-C."/>
            <person name="Huang H.-H."/>
            <person name="Chiu H.-H."/>
            <person name="Tang S.-L."/>
            <person name="Rogozin D.Y."/>
            <person name="Degermendzhy A.G."/>
        </authorList>
    </citation>
    <scope>NUCLEOTIDE SEQUENCE [LARGE SCALE GENOMIC DNA]</scope>
    <source>
        <strain evidence="1 2">DSM 21339</strain>
    </source>
</reference>
<evidence type="ECO:0000313" key="1">
    <source>
        <dbReference type="EMBL" id="QLC51099.1"/>
    </source>
</evidence>
<gene>
    <name evidence="1" type="ORF">HWN40_13165</name>
</gene>
<dbReference type="AlphaFoldDB" id="A0A7D5E9D2"/>
<dbReference type="Proteomes" id="UP000509594">
    <property type="component" value="Chromosome"/>
</dbReference>
<sequence>MSRLILNPFGQRNISPEEVVACKCPGVFMTSSGRKIFMPSLQILHKVEG</sequence>
<dbReference type="RefSeq" id="WP_176966154.1">
    <property type="nucleotide sequence ID" value="NZ_CP058215.1"/>
</dbReference>
<organism evidence="1 2">
    <name type="scientific">Methanolobus zinderi</name>
    <dbReference type="NCBI Taxonomy" id="536044"/>
    <lineage>
        <taxon>Archaea</taxon>
        <taxon>Methanobacteriati</taxon>
        <taxon>Methanobacteriota</taxon>
        <taxon>Stenosarchaea group</taxon>
        <taxon>Methanomicrobia</taxon>
        <taxon>Methanosarcinales</taxon>
        <taxon>Methanosarcinaceae</taxon>
        <taxon>Methanolobus</taxon>
    </lineage>
</organism>
<dbReference type="EMBL" id="CP058215">
    <property type="protein sequence ID" value="QLC51099.1"/>
    <property type="molecule type" value="Genomic_DNA"/>
</dbReference>
<protein>
    <submittedName>
        <fullName evidence="1">Uncharacterized protein</fullName>
    </submittedName>
</protein>
<proteinExistence type="predicted"/>
<evidence type="ECO:0000313" key="2">
    <source>
        <dbReference type="Proteomes" id="UP000509594"/>
    </source>
</evidence>
<name>A0A7D5E9D2_9EURY</name>
<accession>A0A7D5E9D2</accession>
<dbReference type="KEGG" id="mzi:HWN40_13165"/>